<dbReference type="EMBL" id="JAENHL010000007">
    <property type="protein sequence ID" value="MBK1868436.1"/>
    <property type="molecule type" value="Genomic_DNA"/>
</dbReference>
<name>A0ACC5R6Y8_9HYPH</name>
<organism evidence="1 2">
    <name type="scientific">Taklimakanibacter albus</name>
    <dbReference type="NCBI Taxonomy" id="2800327"/>
    <lineage>
        <taxon>Bacteria</taxon>
        <taxon>Pseudomonadati</taxon>
        <taxon>Pseudomonadota</taxon>
        <taxon>Alphaproteobacteria</taxon>
        <taxon>Hyphomicrobiales</taxon>
        <taxon>Aestuariivirgaceae</taxon>
        <taxon>Taklimakanibacter</taxon>
    </lineage>
</organism>
<evidence type="ECO:0000313" key="2">
    <source>
        <dbReference type="Proteomes" id="UP000616151"/>
    </source>
</evidence>
<sequence length="508" mass="56611">MKRDTKEMMNAFGKAMASRLGFLEEVSTSRREFLRNSSLMAAGFAAASMGGAVIAPRIARAEGWTLAEAAKPYAGATVRVSNLAGYPHNDFMRPLIADFEKETGIKIQIDTVQYGEAVGKHMQLLATGSDEYDLFNIDSIWFPGYAPYMEPLTGFMADAKLMDPSFDYADLSEECQKTNSYLDQVYMFSNMYTFPILAYRRDWYAESNLKAPVTWKELYDQAAQFSKDGKYGYVIHGLRTAMMEMVTIPYLSMGGTVFDDYLHPTFSQPPENFEKAKQAMQLIRDIYQNKLTPPGSLDFELGEASAAYAQGNIAMNLNWAIIFAVQEDAKQSKVAGKNAYAWAPTGYDTPAPNGEVTGGYTRLASFGLSISKTSKNKEAAYLFSQWLSSPAIQEKIVVAGDSAPSRIKLLEKYTDKYGHFPILLEATKLVGKKLWDAPKIANERQWEDTVAIAFQDCMIGKIGVEEAIVKADKDVAKLMRQYGFYKGDNEYPKSVTSNFKGTAKVELL</sequence>
<gene>
    <name evidence="1" type="ORF">JHL16_18930</name>
</gene>
<dbReference type="Proteomes" id="UP000616151">
    <property type="component" value="Unassembled WGS sequence"/>
</dbReference>
<reference evidence="1" key="1">
    <citation type="submission" date="2021-01" db="EMBL/GenBank/DDBJ databases">
        <authorList>
            <person name="Sun Q."/>
        </authorList>
    </citation>
    <scope>NUCLEOTIDE SEQUENCE</scope>
    <source>
        <strain evidence="1">YIM B02566</strain>
    </source>
</reference>
<accession>A0ACC5R6Y8</accession>
<protein>
    <submittedName>
        <fullName evidence="1">Extracellular solute-binding protein</fullName>
    </submittedName>
</protein>
<comment type="caution">
    <text evidence="1">The sequence shown here is derived from an EMBL/GenBank/DDBJ whole genome shotgun (WGS) entry which is preliminary data.</text>
</comment>
<keyword evidence="2" id="KW-1185">Reference proteome</keyword>
<proteinExistence type="predicted"/>
<evidence type="ECO:0000313" key="1">
    <source>
        <dbReference type="EMBL" id="MBK1868436.1"/>
    </source>
</evidence>